<keyword evidence="3" id="KW-1185">Reference proteome</keyword>
<evidence type="ECO:0000256" key="1">
    <source>
        <dbReference type="SAM" id="Phobius"/>
    </source>
</evidence>
<gene>
    <name evidence="2" type="ORF">LPTSP2_14180</name>
</gene>
<dbReference type="OrthoDB" id="320645at2"/>
<evidence type="ECO:0000313" key="2">
    <source>
        <dbReference type="EMBL" id="GBF42132.1"/>
    </source>
</evidence>
<sequence length="366" mass="42279">MEKELRWSDHKSKNLRLVRIILVGSELISIALLGIVFSMTRFKETDFLSFGIVGIFMILFFALPHILLAFTTKPKETVLDLESKTIHWFERKKEIKTLPFQSINSISYSEYTYTVKTKNGSRTVTVYTVIANVGLEKIQLIEGTNYSKLRFDGEILCKHLKVPILTSDGLTIQPSELDLPIHKRKISQSILDQEIQFSKDSELSVLKQNQKVILKSNYKQRILVFVAFCVSVALTLIIQFAIGDLFSLSVSHWESFPATAGQMVFLFLNLVLGFFPFLYVLFQQNRVKEISITKTSIEWYGKEYPFQTWEDLIQMDSKLCLVNDTELVSFSLFYFCETSDITNVRHWILKQIFEISGNDPDLLRFG</sequence>
<keyword evidence="1" id="KW-0472">Membrane</keyword>
<evidence type="ECO:0000313" key="3">
    <source>
        <dbReference type="Proteomes" id="UP000245206"/>
    </source>
</evidence>
<comment type="caution">
    <text evidence="2">The sequence shown here is derived from an EMBL/GenBank/DDBJ whole genome shotgun (WGS) entry which is preliminary data.</text>
</comment>
<feature type="transmembrane region" description="Helical" evidence="1">
    <location>
        <begin position="47"/>
        <end position="70"/>
    </location>
</feature>
<feature type="transmembrane region" description="Helical" evidence="1">
    <location>
        <begin position="262"/>
        <end position="282"/>
    </location>
</feature>
<protein>
    <submittedName>
        <fullName evidence="2">Uncharacterized protein</fullName>
    </submittedName>
</protein>
<dbReference type="EMBL" id="BFAZ01000006">
    <property type="protein sequence ID" value="GBF42132.1"/>
    <property type="molecule type" value="Genomic_DNA"/>
</dbReference>
<dbReference type="Proteomes" id="UP000245206">
    <property type="component" value="Unassembled WGS sequence"/>
</dbReference>
<accession>A0A2P2DBX3</accession>
<reference evidence="3" key="1">
    <citation type="journal article" date="2019" name="Microbiol. Immunol.">
        <title>Molecular and phenotypic characterization of Leptospira johnsonii sp. nov., Leptospira ellinghausenii sp. nov. and Leptospira ryugenii sp. nov. isolated from soil and water in Japan.</title>
        <authorList>
            <person name="Masuzawa T."/>
            <person name="Saito M."/>
            <person name="Nakao R."/>
            <person name="Nikaido Y."/>
            <person name="Matsumoto M."/>
            <person name="Ogawa M."/>
            <person name="Yokoyama M."/>
            <person name="Hidaka Y."/>
            <person name="Tomita J."/>
            <person name="Sakakibara K."/>
            <person name="Suzuki K."/>
            <person name="Yasuda S."/>
            <person name="Sato H."/>
            <person name="Yamaguchi M."/>
            <person name="Yoshida S.I."/>
            <person name="Koizumi N."/>
            <person name="Kawamura Y."/>
        </authorList>
    </citation>
    <scope>NUCLEOTIDE SEQUENCE [LARGE SCALE GENOMIC DNA]</scope>
    <source>
        <strain evidence="3">E18</strain>
    </source>
</reference>
<dbReference type="AlphaFoldDB" id="A0A2P2DBX3"/>
<dbReference type="RefSeq" id="WP_108959251.1">
    <property type="nucleotide sequence ID" value="NZ_BFAZ01000006.1"/>
</dbReference>
<feature type="transmembrane region" description="Helical" evidence="1">
    <location>
        <begin position="20"/>
        <end position="41"/>
    </location>
</feature>
<keyword evidence="1" id="KW-1133">Transmembrane helix</keyword>
<organism evidence="2 3">
    <name type="scientific">Leptospira ellinghausenii</name>
    <dbReference type="NCBI Taxonomy" id="1917822"/>
    <lineage>
        <taxon>Bacteria</taxon>
        <taxon>Pseudomonadati</taxon>
        <taxon>Spirochaetota</taxon>
        <taxon>Spirochaetia</taxon>
        <taxon>Leptospirales</taxon>
        <taxon>Leptospiraceae</taxon>
        <taxon>Leptospira</taxon>
    </lineage>
</organism>
<feature type="transmembrane region" description="Helical" evidence="1">
    <location>
        <begin position="222"/>
        <end position="242"/>
    </location>
</feature>
<keyword evidence="1" id="KW-0812">Transmembrane</keyword>
<proteinExistence type="predicted"/>
<name>A0A2P2DBX3_9LEPT</name>